<dbReference type="PROSITE" id="PS50048">
    <property type="entry name" value="ZN2_CY6_FUNGAL_2"/>
    <property type="match status" value="1"/>
</dbReference>
<dbReference type="InterPro" id="IPR036864">
    <property type="entry name" value="Zn2-C6_fun-type_DNA-bd_sf"/>
</dbReference>
<dbReference type="GeneID" id="91095533"/>
<dbReference type="Gene3D" id="4.10.240.10">
    <property type="entry name" value="Zn(2)-C6 fungal-type DNA-binding domain"/>
    <property type="match status" value="1"/>
</dbReference>
<gene>
    <name evidence="10" type="ORF">L201_004863</name>
</gene>
<dbReference type="SUPFAM" id="SSF57701">
    <property type="entry name" value="Zn2/Cys6 DNA-binding domain"/>
    <property type="match status" value="1"/>
</dbReference>
<dbReference type="Pfam" id="PF04082">
    <property type="entry name" value="Fungal_trans"/>
    <property type="match status" value="1"/>
</dbReference>
<evidence type="ECO:0000256" key="4">
    <source>
        <dbReference type="ARBA" id="ARBA00023015"/>
    </source>
</evidence>
<comment type="subcellular location">
    <subcellularLocation>
        <location evidence="1">Nucleus</location>
    </subcellularLocation>
</comment>
<dbReference type="GO" id="GO:0006351">
    <property type="term" value="P:DNA-templated transcription"/>
    <property type="evidence" value="ECO:0007669"/>
    <property type="project" value="InterPro"/>
</dbReference>
<dbReference type="SMART" id="SM00066">
    <property type="entry name" value="GAL4"/>
    <property type="match status" value="1"/>
</dbReference>
<keyword evidence="5" id="KW-0238">DNA-binding</keyword>
<dbReference type="AlphaFoldDB" id="A0AAX4JYK4"/>
<keyword evidence="2" id="KW-0479">Metal-binding</keyword>
<dbReference type="CDD" id="cd12148">
    <property type="entry name" value="fungal_TF_MHR"/>
    <property type="match status" value="1"/>
</dbReference>
<dbReference type="GO" id="GO:0005634">
    <property type="term" value="C:nucleus"/>
    <property type="evidence" value="ECO:0007669"/>
    <property type="project" value="UniProtKB-SubCell"/>
</dbReference>
<dbReference type="RefSeq" id="XP_066076697.1">
    <property type="nucleotide sequence ID" value="XM_066220600.1"/>
</dbReference>
<dbReference type="InterPro" id="IPR001138">
    <property type="entry name" value="Zn2Cys6_DnaBD"/>
</dbReference>
<evidence type="ECO:0000313" key="11">
    <source>
        <dbReference type="Proteomes" id="UP001355207"/>
    </source>
</evidence>
<feature type="region of interest" description="Disordered" evidence="8">
    <location>
        <begin position="243"/>
        <end position="262"/>
    </location>
</feature>
<dbReference type="CDD" id="cd00067">
    <property type="entry name" value="GAL4"/>
    <property type="match status" value="1"/>
</dbReference>
<evidence type="ECO:0000256" key="8">
    <source>
        <dbReference type="SAM" id="MobiDB-lite"/>
    </source>
</evidence>
<proteinExistence type="predicted"/>
<dbReference type="PANTHER" id="PTHR31845">
    <property type="entry name" value="FINGER DOMAIN PROTEIN, PUTATIVE-RELATED"/>
    <property type="match status" value="1"/>
</dbReference>
<dbReference type="PANTHER" id="PTHR31845:SF34">
    <property type="entry name" value="TRANSCRIPTIONAL ACTIVATOR OF PROTEASES PRTT"/>
    <property type="match status" value="1"/>
</dbReference>
<evidence type="ECO:0000259" key="9">
    <source>
        <dbReference type="PROSITE" id="PS50048"/>
    </source>
</evidence>
<keyword evidence="3" id="KW-0862">Zinc</keyword>
<accession>A0AAX4JYK4</accession>
<evidence type="ECO:0000313" key="10">
    <source>
        <dbReference type="EMBL" id="WWC89934.1"/>
    </source>
</evidence>
<dbReference type="PROSITE" id="PS00463">
    <property type="entry name" value="ZN2_CY6_FUNGAL_1"/>
    <property type="match status" value="1"/>
</dbReference>
<dbReference type="GO" id="GO:0000981">
    <property type="term" value="F:DNA-binding transcription factor activity, RNA polymerase II-specific"/>
    <property type="evidence" value="ECO:0007669"/>
    <property type="project" value="InterPro"/>
</dbReference>
<dbReference type="InterPro" id="IPR007219">
    <property type="entry name" value="XnlR_reg_dom"/>
</dbReference>
<dbReference type="Proteomes" id="UP001355207">
    <property type="component" value="Chromosome 6"/>
</dbReference>
<evidence type="ECO:0000256" key="6">
    <source>
        <dbReference type="ARBA" id="ARBA00023163"/>
    </source>
</evidence>
<keyword evidence="6" id="KW-0804">Transcription</keyword>
<keyword evidence="7" id="KW-0539">Nucleus</keyword>
<sequence length="847" mass="92785">MGLSLKSGGQRKRSHHLILHVIILIWRKWTIMKLILSLGIPTFSMSEAEENLSSQLSQSSSGPIRNSQRNISRSNPVIASSSSNTGHAQRQKAQRASLACERCRIKKLRCTGGHPCSSCQRVNERCDFGDKAADSQQGVLIANQRLAQLEKTVDKLVSGLSHLTQAQQPSPSSSSSSFPSGSFTHPQKSHNNTEFFFSEPPKNNTQTNDIEHPAVNNENSFFAPRTAASDPPTYAPLQSIPRSRAASEELRPSFSRSSSSAGLDSRWSAVQNDLAPFPALMHHPSAWSGRPVASSPEDGHTIQPVIGMAQYKAKVGISSDPVSEGIMDRSTALALYCSFFDHCHPLYPILDHLGDAKNSFQTTQTSSPFLFAVIIAISARFHVRLSSSSPLRVPMITRESSDLLNDLAYSHLGFVSMRKQHRLEDIQATLLLSLWLLRGKGQSPDPWIITGTSIRLAYRIGMHNLLQRPAVGSMINSTQNCATSDMAAIINILPEWHTLLALYCQDVLLSLGFGRPHMTCFSIQDPVQYRNAIRNVKRSHKSDASAAIYMTSLAELTIIAAAFIHSVQQARLTSMSQDNSGSSASASDTDVTNLLISLNTQLDAWDNRWTWSGSLDAIGLGKYKRLAKIFGAHVRLCVNSTPLTLLANTTSLLGLDSVLWQSLTRACEAAVTLVQIYADSSGENQIVLYGFDYIILILAQAAAFLVRVSVTRLPQPLPIELPVLLHYLKSAVEILQNNDISTTHICGHLARLLRDLARTAGLALNEEEASDTADHGLAIIDHGSNDSILDFDLNSILGFPFAAPGDVSDIDPAHYFDFSFPLFNPPMAETENHEHSSFSELSHPYPP</sequence>
<evidence type="ECO:0000256" key="2">
    <source>
        <dbReference type="ARBA" id="ARBA00022723"/>
    </source>
</evidence>
<organism evidence="10 11">
    <name type="scientific">Kwoniella dendrophila CBS 6074</name>
    <dbReference type="NCBI Taxonomy" id="1295534"/>
    <lineage>
        <taxon>Eukaryota</taxon>
        <taxon>Fungi</taxon>
        <taxon>Dikarya</taxon>
        <taxon>Basidiomycota</taxon>
        <taxon>Agaricomycotina</taxon>
        <taxon>Tremellomycetes</taxon>
        <taxon>Tremellales</taxon>
        <taxon>Cryptococcaceae</taxon>
        <taxon>Kwoniella</taxon>
    </lineage>
</organism>
<evidence type="ECO:0000256" key="1">
    <source>
        <dbReference type="ARBA" id="ARBA00004123"/>
    </source>
</evidence>
<evidence type="ECO:0000256" key="3">
    <source>
        <dbReference type="ARBA" id="ARBA00022833"/>
    </source>
</evidence>
<reference evidence="10 11" key="1">
    <citation type="submission" date="2024-01" db="EMBL/GenBank/DDBJ databases">
        <title>Comparative genomics of Cryptococcus and Kwoniella reveals pathogenesis evolution and contrasting modes of karyotype evolution via chromosome fusion or intercentromeric recombination.</title>
        <authorList>
            <person name="Coelho M.A."/>
            <person name="David-Palma M."/>
            <person name="Shea T."/>
            <person name="Bowers K."/>
            <person name="McGinley-Smith S."/>
            <person name="Mohammad A.W."/>
            <person name="Gnirke A."/>
            <person name="Yurkov A.M."/>
            <person name="Nowrousian M."/>
            <person name="Sun S."/>
            <person name="Cuomo C.A."/>
            <person name="Heitman J."/>
        </authorList>
    </citation>
    <scope>NUCLEOTIDE SEQUENCE [LARGE SCALE GENOMIC DNA]</scope>
    <source>
        <strain evidence="10 11">CBS 6074</strain>
    </source>
</reference>
<feature type="compositionally biased region" description="Polar residues" evidence="8">
    <location>
        <begin position="184"/>
        <end position="208"/>
    </location>
</feature>
<name>A0AAX4JYK4_9TREE</name>
<keyword evidence="4" id="KW-0805">Transcription regulation</keyword>
<feature type="domain" description="Zn(2)-C6 fungal-type" evidence="9">
    <location>
        <begin position="99"/>
        <end position="128"/>
    </location>
</feature>
<protein>
    <recommendedName>
        <fullName evidence="9">Zn(2)-C6 fungal-type domain-containing protein</fullName>
    </recommendedName>
</protein>
<dbReference type="GO" id="GO:0008270">
    <property type="term" value="F:zinc ion binding"/>
    <property type="evidence" value="ECO:0007669"/>
    <property type="project" value="InterPro"/>
</dbReference>
<dbReference type="InterPro" id="IPR051089">
    <property type="entry name" value="prtT"/>
</dbReference>
<evidence type="ECO:0000256" key="5">
    <source>
        <dbReference type="ARBA" id="ARBA00023125"/>
    </source>
</evidence>
<keyword evidence="11" id="KW-1185">Reference proteome</keyword>
<feature type="compositionally biased region" description="Low complexity" evidence="8">
    <location>
        <begin position="169"/>
        <end position="183"/>
    </location>
</feature>
<evidence type="ECO:0000256" key="7">
    <source>
        <dbReference type="ARBA" id="ARBA00023242"/>
    </source>
</evidence>
<dbReference type="Pfam" id="PF00172">
    <property type="entry name" value="Zn_clus"/>
    <property type="match status" value="1"/>
</dbReference>
<feature type="region of interest" description="Disordered" evidence="8">
    <location>
        <begin position="163"/>
        <end position="212"/>
    </location>
</feature>
<dbReference type="GO" id="GO:0000976">
    <property type="term" value="F:transcription cis-regulatory region binding"/>
    <property type="evidence" value="ECO:0007669"/>
    <property type="project" value="TreeGrafter"/>
</dbReference>
<feature type="compositionally biased region" description="Polar residues" evidence="8">
    <location>
        <begin position="62"/>
        <end position="88"/>
    </location>
</feature>
<dbReference type="EMBL" id="CP144103">
    <property type="protein sequence ID" value="WWC89934.1"/>
    <property type="molecule type" value="Genomic_DNA"/>
</dbReference>
<feature type="compositionally biased region" description="Low complexity" evidence="8">
    <location>
        <begin position="252"/>
        <end position="262"/>
    </location>
</feature>
<feature type="region of interest" description="Disordered" evidence="8">
    <location>
        <begin position="54"/>
        <end position="90"/>
    </location>
</feature>